<dbReference type="PANTHER" id="PTHR11579">
    <property type="entry name" value="PROTEIN-L-ISOASPARTATE O-METHYLTRANSFERASE"/>
    <property type="match status" value="1"/>
</dbReference>
<proteinExistence type="inferred from homology"/>
<sequence>MTDFAARRRLMVDTQIRPSDVTKYPIIDALLSVEREKFLPESLGEAAYAGENLDLGNGRVVLEPRTLAKMLDALDIEGDELVMDLGSAFGYSAAVAARMAQAVVAVEEDAALADEAQAILSSAGADNVIVHAGPLAEGAAEHGPYDVILLQGAAETLPEAIEAQLKDGGRIACLFMEGALGVVRIGYKSAGRISWRFDFNASAPVLPGFEKEKAFAL</sequence>
<evidence type="ECO:0000313" key="4">
    <source>
        <dbReference type="EMBL" id="MDK3074358.1"/>
    </source>
</evidence>
<reference evidence="4 5" key="1">
    <citation type="submission" date="2023-05" db="EMBL/GenBank/DDBJ databases">
        <title>Sedimentitalea sp. nov. JM2-8.</title>
        <authorList>
            <person name="Huang J."/>
        </authorList>
    </citation>
    <scope>NUCLEOTIDE SEQUENCE [LARGE SCALE GENOMIC DNA]</scope>
    <source>
        <strain evidence="4 5">JM2-8</strain>
    </source>
</reference>
<evidence type="ECO:0000313" key="5">
    <source>
        <dbReference type="Proteomes" id="UP001227126"/>
    </source>
</evidence>
<name>A0ABT7FHD2_9RHOB</name>
<dbReference type="Pfam" id="PF01135">
    <property type="entry name" value="PCMT"/>
    <property type="match status" value="1"/>
</dbReference>
<dbReference type="InterPro" id="IPR029063">
    <property type="entry name" value="SAM-dependent_MTases_sf"/>
</dbReference>
<dbReference type="EMBL" id="JASNJE010000019">
    <property type="protein sequence ID" value="MDK3074358.1"/>
    <property type="molecule type" value="Genomic_DNA"/>
</dbReference>
<comment type="similarity">
    <text evidence="1">Belongs to the methyltransferase superfamily. L-isoaspartyl/D-aspartyl protein methyltransferase family.</text>
</comment>
<evidence type="ECO:0000256" key="1">
    <source>
        <dbReference type="ARBA" id="ARBA00005369"/>
    </source>
</evidence>
<dbReference type="InterPro" id="IPR000682">
    <property type="entry name" value="PCMT"/>
</dbReference>
<dbReference type="Gene3D" id="3.40.50.150">
    <property type="entry name" value="Vaccinia Virus protein VP39"/>
    <property type="match status" value="1"/>
</dbReference>
<evidence type="ECO:0000256" key="3">
    <source>
        <dbReference type="ARBA" id="ARBA00030757"/>
    </source>
</evidence>
<comment type="caution">
    <text evidence="4">The sequence shown here is derived from an EMBL/GenBank/DDBJ whole genome shotgun (WGS) entry which is preliminary data.</text>
</comment>
<organism evidence="4 5">
    <name type="scientific">Sedimentitalea xiamensis</name>
    <dbReference type="NCBI Taxonomy" id="3050037"/>
    <lineage>
        <taxon>Bacteria</taxon>
        <taxon>Pseudomonadati</taxon>
        <taxon>Pseudomonadota</taxon>
        <taxon>Alphaproteobacteria</taxon>
        <taxon>Rhodobacterales</taxon>
        <taxon>Paracoccaceae</taxon>
        <taxon>Sedimentitalea</taxon>
    </lineage>
</organism>
<keyword evidence="5" id="KW-1185">Reference proteome</keyword>
<dbReference type="RefSeq" id="WP_284486291.1">
    <property type="nucleotide sequence ID" value="NZ_JASNJE010000019.1"/>
</dbReference>
<gene>
    <name evidence="4" type="ORF">QO034_14740</name>
</gene>
<accession>A0ABT7FHD2</accession>
<evidence type="ECO:0000256" key="2">
    <source>
        <dbReference type="ARBA" id="ARBA00013346"/>
    </source>
</evidence>
<dbReference type="Proteomes" id="UP001227126">
    <property type="component" value="Unassembled WGS sequence"/>
</dbReference>
<protein>
    <recommendedName>
        <fullName evidence="2">Protein-L-isoaspartate O-methyltransferase</fullName>
    </recommendedName>
    <alternativeName>
        <fullName evidence="3">Protein L-isoaspartyl methyltransferase</fullName>
    </alternativeName>
</protein>
<dbReference type="PANTHER" id="PTHR11579:SF18">
    <property type="entry name" value="PROTEIN-L-ISOASPARTATE O-METHYLTRANSFERASE"/>
    <property type="match status" value="1"/>
</dbReference>
<dbReference type="SUPFAM" id="SSF53335">
    <property type="entry name" value="S-adenosyl-L-methionine-dependent methyltransferases"/>
    <property type="match status" value="1"/>
</dbReference>